<feature type="region of interest" description="Disordered" evidence="1">
    <location>
        <begin position="206"/>
        <end position="233"/>
    </location>
</feature>
<name>A0A914VCA8_9BILA</name>
<protein>
    <submittedName>
        <fullName evidence="3">Uncharacterized protein</fullName>
    </submittedName>
</protein>
<evidence type="ECO:0000313" key="2">
    <source>
        <dbReference type="Proteomes" id="UP000887566"/>
    </source>
</evidence>
<evidence type="ECO:0000256" key="1">
    <source>
        <dbReference type="SAM" id="MobiDB-lite"/>
    </source>
</evidence>
<accession>A0A914VCA8</accession>
<proteinExistence type="predicted"/>
<keyword evidence="2" id="KW-1185">Reference proteome</keyword>
<sequence length="252" mass="26743">MAAWLDDRSSCCIGVPIARSFCAPLATTPRQSCVVVARSADCSSSSPSPSPFPSSSVAVAESHGVAGVSVIFSPTVTSADHGAVIARQNASHLRHWNRRLLDAFLHCSACRLAAVEQQRTDLDSADGALNHIGRGLGTDASRNSCLLSPHFVIFLIRAYRSRRTVILHPVPPFVGPRLASVASAASSSSSFRVIAAPYPHPLRHVASPAPLPPPPSLMGPTSAVSRRKQAKPQRLDRSRELIVGVVGECFVF</sequence>
<dbReference type="AlphaFoldDB" id="A0A914VCA8"/>
<organism evidence="2 3">
    <name type="scientific">Plectus sambesii</name>
    <dbReference type="NCBI Taxonomy" id="2011161"/>
    <lineage>
        <taxon>Eukaryota</taxon>
        <taxon>Metazoa</taxon>
        <taxon>Ecdysozoa</taxon>
        <taxon>Nematoda</taxon>
        <taxon>Chromadorea</taxon>
        <taxon>Plectida</taxon>
        <taxon>Plectina</taxon>
        <taxon>Plectoidea</taxon>
        <taxon>Plectidae</taxon>
        <taxon>Plectus</taxon>
    </lineage>
</organism>
<reference evidence="3" key="1">
    <citation type="submission" date="2022-11" db="UniProtKB">
        <authorList>
            <consortium name="WormBaseParasite"/>
        </authorList>
    </citation>
    <scope>IDENTIFICATION</scope>
</reference>
<dbReference type="Proteomes" id="UP000887566">
    <property type="component" value="Unplaced"/>
</dbReference>
<evidence type="ECO:0000313" key="3">
    <source>
        <dbReference type="WBParaSite" id="PSAMB.scaffold1703size28591.g14602.t1"/>
    </source>
</evidence>
<dbReference type="WBParaSite" id="PSAMB.scaffold1703size28591.g14602.t1">
    <property type="protein sequence ID" value="PSAMB.scaffold1703size28591.g14602.t1"/>
    <property type="gene ID" value="PSAMB.scaffold1703size28591.g14602"/>
</dbReference>